<evidence type="ECO:0000256" key="6">
    <source>
        <dbReference type="ARBA" id="ARBA00022989"/>
    </source>
</evidence>
<dbReference type="Proteomes" id="UP000655751">
    <property type="component" value="Unassembled WGS sequence"/>
</dbReference>
<evidence type="ECO:0000256" key="1">
    <source>
        <dbReference type="ARBA" id="ARBA00004651"/>
    </source>
</evidence>
<keyword evidence="7 8" id="KW-0472">Membrane</keyword>
<feature type="transmembrane region" description="Helical" evidence="8">
    <location>
        <begin position="108"/>
        <end position="129"/>
    </location>
</feature>
<feature type="transmembrane region" description="Helical" evidence="8">
    <location>
        <begin position="150"/>
        <end position="174"/>
    </location>
</feature>
<comment type="subcellular location">
    <subcellularLocation>
        <location evidence="1 8">Cell membrane</location>
        <topology evidence="1 8">Multi-pass membrane protein</topology>
    </subcellularLocation>
</comment>
<keyword evidence="4 8" id="KW-1003">Cell membrane</keyword>
<dbReference type="RefSeq" id="WP_196153186.1">
    <property type="nucleotide sequence ID" value="NZ_JADMLG010000018.1"/>
</dbReference>
<evidence type="ECO:0000313" key="10">
    <source>
        <dbReference type="Proteomes" id="UP000655751"/>
    </source>
</evidence>
<dbReference type="InterPro" id="IPR002781">
    <property type="entry name" value="TM_pro_TauE-like"/>
</dbReference>
<dbReference type="EMBL" id="JADMLG010000018">
    <property type="protein sequence ID" value="MBH0780881.1"/>
    <property type="molecule type" value="Genomic_DNA"/>
</dbReference>
<dbReference type="AlphaFoldDB" id="A0A931IGE6"/>
<comment type="similarity">
    <text evidence="2 8">Belongs to the 4-toluene sulfonate uptake permease (TSUP) (TC 2.A.102) family.</text>
</comment>
<evidence type="ECO:0000256" key="5">
    <source>
        <dbReference type="ARBA" id="ARBA00022692"/>
    </source>
</evidence>
<keyword evidence="5 8" id="KW-0812">Transmembrane</keyword>
<protein>
    <recommendedName>
        <fullName evidence="8">Probable membrane transporter protein</fullName>
    </recommendedName>
</protein>
<organism evidence="9 10">
    <name type="scientific">Nocardia bovistercoris</name>
    <dbReference type="NCBI Taxonomy" id="2785916"/>
    <lineage>
        <taxon>Bacteria</taxon>
        <taxon>Bacillati</taxon>
        <taxon>Actinomycetota</taxon>
        <taxon>Actinomycetes</taxon>
        <taxon>Mycobacteriales</taxon>
        <taxon>Nocardiaceae</taxon>
        <taxon>Nocardia</taxon>
    </lineage>
</organism>
<evidence type="ECO:0000256" key="3">
    <source>
        <dbReference type="ARBA" id="ARBA00022448"/>
    </source>
</evidence>
<proteinExistence type="inferred from homology"/>
<feature type="transmembrane region" description="Helical" evidence="8">
    <location>
        <begin position="242"/>
        <end position="260"/>
    </location>
</feature>
<reference evidence="9" key="1">
    <citation type="submission" date="2020-11" db="EMBL/GenBank/DDBJ databases">
        <title>Nocardia NEAU-351.nov., a novel actinomycete isolated from the cow dung.</title>
        <authorList>
            <person name="Zhang X."/>
        </authorList>
    </citation>
    <scope>NUCLEOTIDE SEQUENCE</scope>
    <source>
        <strain evidence="9">NEAU-351</strain>
    </source>
</reference>
<accession>A0A931IGE6</accession>
<dbReference type="InterPro" id="IPR052017">
    <property type="entry name" value="TSUP"/>
</dbReference>
<evidence type="ECO:0000256" key="2">
    <source>
        <dbReference type="ARBA" id="ARBA00009142"/>
    </source>
</evidence>
<dbReference type="PANTHER" id="PTHR30269">
    <property type="entry name" value="TRANSMEMBRANE PROTEIN YFCA"/>
    <property type="match status" value="1"/>
</dbReference>
<keyword evidence="6 8" id="KW-1133">Transmembrane helix</keyword>
<name>A0A931IGE6_9NOCA</name>
<feature type="transmembrane region" description="Helical" evidence="8">
    <location>
        <begin position="82"/>
        <end position="102"/>
    </location>
</feature>
<sequence length="266" mass="27689">MTDIALWQYVTFAGSAFAAGIVDAIVGGGGLLQLPVLLGSLDVGGGVATPLGVNKAVTAIGNTASIAQFWRRNPDSRVDPRILIGPGLIAVVSASVGALFVSNVPIQTLRPIIIVCLLAALVNTLRGTGKGKEQDRSEQSSRGRHAEIRLAAVSTVLGLYDGFVGPGTGTFLLLSHRRLLRRTLTDSLATTKIIQCGMNIGGAAVLLSQGVFVWHLILLMGACSMGGASIGARIALNGKDQLIKRVLVAAVLATVVKLIYDQISSW</sequence>
<keyword evidence="3" id="KW-0813">Transport</keyword>
<evidence type="ECO:0000256" key="4">
    <source>
        <dbReference type="ARBA" id="ARBA00022475"/>
    </source>
</evidence>
<evidence type="ECO:0000256" key="7">
    <source>
        <dbReference type="ARBA" id="ARBA00023136"/>
    </source>
</evidence>
<feature type="transmembrane region" description="Helical" evidence="8">
    <location>
        <begin position="212"/>
        <end position="230"/>
    </location>
</feature>
<evidence type="ECO:0000313" key="9">
    <source>
        <dbReference type="EMBL" id="MBH0780881.1"/>
    </source>
</evidence>
<keyword evidence="10" id="KW-1185">Reference proteome</keyword>
<evidence type="ECO:0000256" key="8">
    <source>
        <dbReference type="RuleBase" id="RU363041"/>
    </source>
</evidence>
<feature type="transmembrane region" description="Helical" evidence="8">
    <location>
        <begin position="6"/>
        <end position="26"/>
    </location>
</feature>
<comment type="caution">
    <text evidence="9">The sequence shown here is derived from an EMBL/GenBank/DDBJ whole genome shotgun (WGS) entry which is preliminary data.</text>
</comment>
<dbReference type="Pfam" id="PF01925">
    <property type="entry name" value="TauE"/>
    <property type="match status" value="1"/>
</dbReference>
<dbReference type="PANTHER" id="PTHR30269:SF0">
    <property type="entry name" value="MEMBRANE TRANSPORTER PROTEIN YFCA-RELATED"/>
    <property type="match status" value="1"/>
</dbReference>
<dbReference type="GO" id="GO:0005886">
    <property type="term" value="C:plasma membrane"/>
    <property type="evidence" value="ECO:0007669"/>
    <property type="project" value="UniProtKB-SubCell"/>
</dbReference>
<gene>
    <name evidence="9" type="ORF">IT779_31885</name>
</gene>